<feature type="transmembrane region" description="Helical" evidence="8">
    <location>
        <begin position="318"/>
        <end position="338"/>
    </location>
</feature>
<feature type="transmembrane region" description="Helical" evidence="8">
    <location>
        <begin position="168"/>
        <end position="190"/>
    </location>
</feature>
<dbReference type="GO" id="GO:0008982">
    <property type="term" value="F:protein-N(PI)-phosphohistidine-sugar phosphotransferase activity"/>
    <property type="evidence" value="ECO:0007669"/>
    <property type="project" value="InterPro"/>
</dbReference>
<evidence type="ECO:0000256" key="2">
    <source>
        <dbReference type="ARBA" id="ARBA00022448"/>
    </source>
</evidence>
<evidence type="ECO:0000256" key="1">
    <source>
        <dbReference type="ARBA" id="ARBA00004651"/>
    </source>
</evidence>
<feature type="transmembrane region" description="Helical" evidence="8">
    <location>
        <begin position="210"/>
        <end position="235"/>
    </location>
</feature>
<keyword evidence="7 8" id="KW-0472">Membrane</keyword>
<evidence type="ECO:0000259" key="9">
    <source>
        <dbReference type="Pfam" id="PF13303"/>
    </source>
</evidence>
<evidence type="ECO:0000256" key="8">
    <source>
        <dbReference type="SAM" id="Phobius"/>
    </source>
</evidence>
<feature type="transmembrane region" description="Helical" evidence="8">
    <location>
        <begin position="50"/>
        <end position="72"/>
    </location>
</feature>
<feature type="domain" description="Phosphotransferase system EIIC" evidence="9">
    <location>
        <begin position="53"/>
        <end position="382"/>
    </location>
</feature>
<proteinExistence type="predicted"/>
<keyword evidence="4" id="KW-0762">Sugar transport</keyword>
<dbReference type="AlphaFoldDB" id="A0A140KZG5"/>
<evidence type="ECO:0000313" key="10">
    <source>
        <dbReference type="EMBL" id="KXG73690.1"/>
    </source>
</evidence>
<organism evidence="10 11">
    <name type="scientific">Thermotalea metallivorans</name>
    <dbReference type="NCBI Taxonomy" id="520762"/>
    <lineage>
        <taxon>Bacteria</taxon>
        <taxon>Bacillati</taxon>
        <taxon>Bacillota</taxon>
        <taxon>Clostridia</taxon>
        <taxon>Peptostreptococcales</taxon>
        <taxon>Thermotaleaceae</taxon>
        <taxon>Thermotalea</taxon>
    </lineage>
</organism>
<dbReference type="GO" id="GO:0005886">
    <property type="term" value="C:plasma membrane"/>
    <property type="evidence" value="ECO:0007669"/>
    <property type="project" value="UniProtKB-SubCell"/>
</dbReference>
<evidence type="ECO:0000256" key="7">
    <source>
        <dbReference type="ARBA" id="ARBA00023136"/>
    </source>
</evidence>
<feature type="transmembrane region" description="Helical" evidence="8">
    <location>
        <begin position="344"/>
        <end position="365"/>
    </location>
</feature>
<evidence type="ECO:0000256" key="5">
    <source>
        <dbReference type="ARBA" id="ARBA00022692"/>
    </source>
</evidence>
<dbReference type="Proteomes" id="UP000070456">
    <property type="component" value="Unassembled WGS sequence"/>
</dbReference>
<dbReference type="InterPro" id="IPR003352">
    <property type="entry name" value="PTS_EIIC"/>
</dbReference>
<feature type="transmembrane region" description="Helical" evidence="8">
    <location>
        <begin position="292"/>
        <end position="311"/>
    </location>
</feature>
<dbReference type="GO" id="GO:0009401">
    <property type="term" value="P:phosphoenolpyruvate-dependent sugar phosphotransferase system"/>
    <property type="evidence" value="ECO:0007669"/>
    <property type="project" value="InterPro"/>
</dbReference>
<feature type="transmembrane region" description="Helical" evidence="8">
    <location>
        <begin position="84"/>
        <end position="105"/>
    </location>
</feature>
<keyword evidence="5 8" id="KW-0812">Transmembrane</keyword>
<keyword evidence="11" id="KW-1185">Reference proteome</keyword>
<keyword evidence="3" id="KW-1003">Cell membrane</keyword>
<dbReference type="STRING" id="520762.AN619_29850"/>
<sequence length="384" mass="40100">MAGNRDKKFIELNKQSSTLELLICKGVAEQRRMERKRGKMNQGKFTFREYITQALNGMALGLFSSLIIGLILKQIGDYTHMEGLSLFGKTAQFLMGPAIGAGVAFSVKAPPLGILASIVTGAIGAGTFVPGAEGIFAVKIGEPVGAFVAALAGAEFSKRIFGKTKVDIVLVPAGTILLGGLAGVFIGPVMTYVMKGLGEVINRATELQPIPMGIILSVLMGMILTLPISSAALAISLGLSGLAAGASVTGCAAQMVGFAVASFRENGIGGLIAQGLGTSMLQMPNIIRNPRIWIPSIVTSAILGPVATYVLKMENNSIGAGMGTSGLVGQFGTIAAMAGKEPMALIIGKIILLHFILPGALTWMISEYMRKKGWIQDGDMKLNQ</sequence>
<comment type="subcellular location">
    <subcellularLocation>
        <location evidence="1">Cell membrane</location>
        <topology evidence="1">Multi-pass membrane protein</topology>
    </subcellularLocation>
</comment>
<dbReference type="Pfam" id="PF13303">
    <property type="entry name" value="PTS_EIIC_2"/>
    <property type="match status" value="1"/>
</dbReference>
<evidence type="ECO:0000256" key="3">
    <source>
        <dbReference type="ARBA" id="ARBA00022475"/>
    </source>
</evidence>
<keyword evidence="6 8" id="KW-1133">Transmembrane helix</keyword>
<protein>
    <recommendedName>
        <fullName evidence="9">Phosphotransferase system EIIC domain-containing protein</fullName>
    </recommendedName>
</protein>
<evidence type="ECO:0000256" key="6">
    <source>
        <dbReference type="ARBA" id="ARBA00022989"/>
    </source>
</evidence>
<comment type="caution">
    <text evidence="10">The sequence shown here is derived from an EMBL/GenBank/DDBJ whole genome shotgun (WGS) entry which is preliminary data.</text>
</comment>
<accession>A0A140KZG5</accession>
<keyword evidence="2" id="KW-0813">Transport</keyword>
<reference evidence="10 11" key="1">
    <citation type="submission" date="2015-12" db="EMBL/GenBank/DDBJ databases">
        <title>Draft genome sequence of the thermoanaerobe Thermotalea metallivorans, an isolate from the runoff channel of the Great Artesian Basin, Australia.</title>
        <authorList>
            <person name="Patel B.K."/>
        </authorList>
    </citation>
    <scope>NUCLEOTIDE SEQUENCE [LARGE SCALE GENOMIC DNA]</scope>
    <source>
        <strain evidence="10 11">B2-1</strain>
    </source>
</reference>
<gene>
    <name evidence="10" type="ORF">AN619_29850</name>
</gene>
<name>A0A140KZG5_9FIRM</name>
<feature type="transmembrane region" description="Helical" evidence="8">
    <location>
        <begin position="242"/>
        <end position="263"/>
    </location>
</feature>
<feature type="transmembrane region" description="Helical" evidence="8">
    <location>
        <begin position="112"/>
        <end position="129"/>
    </location>
</feature>
<dbReference type="PATRIC" id="fig|520762.4.peg.3290"/>
<evidence type="ECO:0000313" key="11">
    <source>
        <dbReference type="Proteomes" id="UP000070456"/>
    </source>
</evidence>
<dbReference type="EMBL" id="LOEE01000083">
    <property type="protein sequence ID" value="KXG73690.1"/>
    <property type="molecule type" value="Genomic_DNA"/>
</dbReference>
<evidence type="ECO:0000256" key="4">
    <source>
        <dbReference type="ARBA" id="ARBA00022597"/>
    </source>
</evidence>